<dbReference type="PANTHER" id="PTHR43003:SF6">
    <property type="entry name" value="DNA GLYCOSYLASE"/>
    <property type="match status" value="1"/>
</dbReference>
<gene>
    <name evidence="3" type="ORF">GCM10025782_24000</name>
</gene>
<keyword evidence="1" id="KW-0227">DNA damage</keyword>
<protein>
    <submittedName>
        <fullName evidence="3">DNA-3-methyladenine glycosylase 2 family protein</fullName>
    </submittedName>
</protein>
<keyword evidence="4" id="KW-1185">Reference proteome</keyword>
<name>A0ABP8YBP6_9MICO</name>
<evidence type="ECO:0000313" key="4">
    <source>
        <dbReference type="Proteomes" id="UP001500556"/>
    </source>
</evidence>
<dbReference type="PANTHER" id="PTHR43003">
    <property type="entry name" value="DNA-3-METHYLADENINE GLYCOSYLASE"/>
    <property type="match status" value="1"/>
</dbReference>
<evidence type="ECO:0000313" key="3">
    <source>
        <dbReference type="EMBL" id="GAA4725115.1"/>
    </source>
</evidence>
<comment type="caution">
    <text evidence="3">The sequence shown here is derived from an EMBL/GenBank/DDBJ whole genome shotgun (WGS) entry which is preliminary data.</text>
</comment>
<dbReference type="EMBL" id="BAABLO010000011">
    <property type="protein sequence ID" value="GAA4725115.1"/>
    <property type="molecule type" value="Genomic_DNA"/>
</dbReference>
<reference evidence="4" key="1">
    <citation type="journal article" date="2019" name="Int. J. Syst. Evol. Microbiol.">
        <title>The Global Catalogue of Microorganisms (GCM) 10K type strain sequencing project: providing services to taxonomists for standard genome sequencing and annotation.</title>
        <authorList>
            <consortium name="The Broad Institute Genomics Platform"/>
            <consortium name="The Broad Institute Genome Sequencing Center for Infectious Disease"/>
            <person name="Wu L."/>
            <person name="Ma J."/>
        </authorList>
    </citation>
    <scope>NUCLEOTIDE SEQUENCE [LARGE SCALE GENOMIC DNA]</scope>
    <source>
        <strain evidence="4">JCM 18961</strain>
    </source>
</reference>
<dbReference type="Gene3D" id="1.10.340.30">
    <property type="entry name" value="Hypothetical protein, domain 2"/>
    <property type="match status" value="1"/>
</dbReference>
<evidence type="ECO:0000256" key="1">
    <source>
        <dbReference type="ARBA" id="ARBA00022763"/>
    </source>
</evidence>
<sequence>MGLLVTILRRGGGDPTFQPDRGDGWWLGLPTPEGAATLRLEQRDDLGEVVATAWGPGAQWALAQVPELLGDADDDSGFVAHHPQVERARRRYAAWHVPRSGLVMHALVPGIIEQKVTGQEAFGGYRRLVHRFGSRAPGPGEARRLWVAPDAATWAAIPSWEWLGASVDGARSSTVVRAARVAGRLEECVGLTATQARARLRAVPGIGVWTSSEVAQRALGDADAVSFGDYHVAKNITWALLGEARDDEVLAELLEPYRGHRYRVQRLLELDGHFRPRRGPRMAPRTHLPTRR</sequence>
<dbReference type="InterPro" id="IPR011257">
    <property type="entry name" value="DNA_glycosylase"/>
</dbReference>
<accession>A0ABP8YBP6</accession>
<dbReference type="InterPro" id="IPR051912">
    <property type="entry name" value="Alkylbase_DNA_Glycosylase/TA"/>
</dbReference>
<evidence type="ECO:0000256" key="2">
    <source>
        <dbReference type="ARBA" id="ARBA00023204"/>
    </source>
</evidence>
<dbReference type="Proteomes" id="UP001500556">
    <property type="component" value="Unassembled WGS sequence"/>
</dbReference>
<dbReference type="SUPFAM" id="SSF48150">
    <property type="entry name" value="DNA-glycosylase"/>
    <property type="match status" value="1"/>
</dbReference>
<organism evidence="3 4">
    <name type="scientific">Pedococcus ginsenosidimutans</name>
    <dbReference type="NCBI Taxonomy" id="490570"/>
    <lineage>
        <taxon>Bacteria</taxon>
        <taxon>Bacillati</taxon>
        <taxon>Actinomycetota</taxon>
        <taxon>Actinomycetes</taxon>
        <taxon>Micrococcales</taxon>
        <taxon>Intrasporangiaceae</taxon>
        <taxon>Pedococcus</taxon>
    </lineage>
</organism>
<keyword evidence="2" id="KW-0234">DNA repair</keyword>
<proteinExistence type="predicted"/>